<comment type="similarity">
    <text evidence="1">Belongs to the sorting nexin family.</text>
</comment>
<feature type="region of interest" description="Disordered" evidence="2">
    <location>
        <begin position="616"/>
        <end position="642"/>
    </location>
</feature>
<feature type="region of interest" description="Disordered" evidence="2">
    <location>
        <begin position="221"/>
        <end position="240"/>
    </location>
</feature>
<feature type="compositionally biased region" description="Polar residues" evidence="2">
    <location>
        <begin position="230"/>
        <end position="240"/>
    </location>
</feature>
<reference evidence="5 6" key="1">
    <citation type="submission" date="2016-12" db="EMBL/GenBank/DDBJ databases">
        <title>The genomes of Aspergillus section Nigri reveals drivers in fungal speciation.</title>
        <authorList>
            <consortium name="DOE Joint Genome Institute"/>
            <person name="Vesth T.C."/>
            <person name="Nybo J."/>
            <person name="Theobald S."/>
            <person name="Brandl J."/>
            <person name="Frisvad J.C."/>
            <person name="Nielsen K.F."/>
            <person name="Lyhne E.K."/>
            <person name="Kogle M.E."/>
            <person name="Kuo A."/>
            <person name="Riley R."/>
            <person name="Clum A."/>
            <person name="Nolan M."/>
            <person name="Lipzen A."/>
            <person name="Salamov A."/>
            <person name="Henrissat B."/>
            <person name="Wiebenga A."/>
            <person name="De Vries R.P."/>
            <person name="Grigoriev I.V."/>
            <person name="Mortensen U.H."/>
            <person name="Andersen M.R."/>
            <person name="Baker S.E."/>
        </authorList>
    </citation>
    <scope>NUCLEOTIDE SEQUENCE [LARGE SCALE GENOMIC DNA]</scope>
    <source>
        <strain evidence="5 6">CBS 117.55</strain>
    </source>
</reference>
<dbReference type="Pfam" id="PF02194">
    <property type="entry name" value="PXA"/>
    <property type="match status" value="1"/>
</dbReference>
<evidence type="ECO:0000313" key="6">
    <source>
        <dbReference type="Proteomes" id="UP000247233"/>
    </source>
</evidence>
<dbReference type="PROSITE" id="PS51207">
    <property type="entry name" value="PXA"/>
    <property type="match status" value="1"/>
</dbReference>
<dbReference type="OrthoDB" id="41200at2759"/>
<sequence length="781" mass="85372">MLTGFISSMSLHLSRKRAADTFLELLTNSSSLIIVLLNELSAVFESVELPDPPEQIIVRYLETFPESSLANILAKEQQRKNLNIIAGDILSSFLDSKVNSCPLLRNFLCEILANVLFESTISSLSRPEVINGWIIHLLSKGEFEIMTAIDAGVETAQKQGVAAVIATNNLNNVNKSLSTMPDNAKTLRNAQQESSDTDMATEEAEVEAKRLSDMIAAHELQRQNPDKAINDNSRNETTSVDDALRRNSLPAGHPRCAVNIIKQSQTEVIRDQCEAEFKEASKLSKSPSAASTCLNDPNSKNTLPVSIAPSSSLTLYRASITVETDSELGGKGMFRLKPTSTYLLQVEPLSSRSTGWMVFRKYTDFESLHETLETISRLNKIRDFAKDHPALPSWKDQTKSDLAKNLERYLQAALLHESLAESERMRRFLGKDEQLGSGPTSSFGKSVFPLPRQSAFENLGKGVLGVLASAPKIVSGGKTVPEGMTGVFSGGISQTPLPESVLGHDAKSVDLPLHGNKSLNNNLKKESEGSARTRFIYQSGNHLSSIPGSLQPGDGCFAQSTESFSQENSLKKAGLKGEDFPGVIAENLAGEAKPSMHTASIPENKAPIDRLYIGDNEMGSSHEASKGQTSQSAGPNDLKNHKSPITQEETRLAVELIFAVINELYTLSSAWNIRRTLLNAAKSYILRPGNPNLETIRRLLQESMIDGHTSDEAVGMYLNKLRENIFPTETELKHWPPPSSNAEKEQLKETARKVFIKQGLPQALTSVMGTSASREALGKNS</sequence>
<dbReference type="InterPro" id="IPR001683">
    <property type="entry name" value="PX_dom"/>
</dbReference>
<dbReference type="InterPro" id="IPR036871">
    <property type="entry name" value="PX_dom_sf"/>
</dbReference>
<dbReference type="Pfam" id="PF08628">
    <property type="entry name" value="Nexin_C"/>
    <property type="match status" value="1"/>
</dbReference>
<dbReference type="RefSeq" id="XP_025394165.1">
    <property type="nucleotide sequence ID" value="XM_025546981.1"/>
</dbReference>
<accession>A0A317UTQ1</accession>
<dbReference type="GeneID" id="37069218"/>
<dbReference type="AlphaFoldDB" id="A0A317UTQ1"/>
<evidence type="ECO:0000256" key="1">
    <source>
        <dbReference type="ARBA" id="ARBA00010883"/>
    </source>
</evidence>
<dbReference type="Proteomes" id="UP000247233">
    <property type="component" value="Unassembled WGS sequence"/>
</dbReference>
<dbReference type="Pfam" id="PF00787">
    <property type="entry name" value="PX"/>
    <property type="match status" value="1"/>
</dbReference>
<dbReference type="EMBL" id="MSFL01000072">
    <property type="protein sequence ID" value="PWY63907.1"/>
    <property type="molecule type" value="Genomic_DNA"/>
</dbReference>
<evidence type="ECO:0000313" key="5">
    <source>
        <dbReference type="EMBL" id="PWY63907.1"/>
    </source>
</evidence>
<dbReference type="PROSITE" id="PS50195">
    <property type="entry name" value="PX"/>
    <property type="match status" value="1"/>
</dbReference>
<evidence type="ECO:0008006" key="7">
    <source>
        <dbReference type="Google" id="ProtNLM"/>
    </source>
</evidence>
<dbReference type="InterPro" id="IPR003114">
    <property type="entry name" value="Phox_assoc"/>
</dbReference>
<keyword evidence="6" id="KW-1185">Reference proteome</keyword>
<evidence type="ECO:0000259" key="4">
    <source>
        <dbReference type="PROSITE" id="PS51207"/>
    </source>
</evidence>
<evidence type="ECO:0000256" key="2">
    <source>
        <dbReference type="SAM" id="MobiDB-lite"/>
    </source>
</evidence>
<protein>
    <recommendedName>
        <fullName evidence="7">PXA domain-containing protein</fullName>
    </recommendedName>
</protein>
<proteinExistence type="inferred from homology"/>
<dbReference type="GO" id="GO:0035091">
    <property type="term" value="F:phosphatidylinositol binding"/>
    <property type="evidence" value="ECO:0007669"/>
    <property type="project" value="InterPro"/>
</dbReference>
<dbReference type="Gene3D" id="3.30.1520.10">
    <property type="entry name" value="Phox-like domain"/>
    <property type="match status" value="1"/>
</dbReference>
<dbReference type="VEuPathDB" id="FungiDB:BO70DRAFT_401480"/>
<gene>
    <name evidence="5" type="ORF">BO70DRAFT_401480</name>
</gene>
<dbReference type="InterPro" id="IPR013937">
    <property type="entry name" value="Sorting_nexin_C"/>
</dbReference>
<feature type="domain" description="PX" evidence="3">
    <location>
        <begin position="320"/>
        <end position="436"/>
    </location>
</feature>
<feature type="domain" description="PXA" evidence="4">
    <location>
        <begin position="1"/>
        <end position="142"/>
    </location>
</feature>
<evidence type="ECO:0000259" key="3">
    <source>
        <dbReference type="PROSITE" id="PS50195"/>
    </source>
</evidence>
<dbReference type="CDD" id="cd06093">
    <property type="entry name" value="PX_domain"/>
    <property type="match status" value="1"/>
</dbReference>
<dbReference type="PANTHER" id="PTHR22775:SF47">
    <property type="entry name" value="MEIOTICALLY UP-REGULATED GENE 122 PROTEIN"/>
    <property type="match status" value="1"/>
</dbReference>
<organism evidence="5 6">
    <name type="scientific">Aspergillus heteromorphus CBS 117.55</name>
    <dbReference type="NCBI Taxonomy" id="1448321"/>
    <lineage>
        <taxon>Eukaryota</taxon>
        <taxon>Fungi</taxon>
        <taxon>Dikarya</taxon>
        <taxon>Ascomycota</taxon>
        <taxon>Pezizomycotina</taxon>
        <taxon>Eurotiomycetes</taxon>
        <taxon>Eurotiomycetidae</taxon>
        <taxon>Eurotiales</taxon>
        <taxon>Aspergillaceae</taxon>
        <taxon>Aspergillus</taxon>
        <taxon>Aspergillus subgen. Circumdati</taxon>
    </lineage>
</organism>
<dbReference type="STRING" id="1448321.A0A317UTQ1"/>
<comment type="caution">
    <text evidence="5">The sequence shown here is derived from an EMBL/GenBank/DDBJ whole genome shotgun (WGS) entry which is preliminary data.</text>
</comment>
<dbReference type="PANTHER" id="PTHR22775">
    <property type="entry name" value="SORTING NEXIN"/>
    <property type="match status" value="1"/>
</dbReference>
<dbReference type="SUPFAM" id="SSF64268">
    <property type="entry name" value="PX domain"/>
    <property type="match status" value="1"/>
</dbReference>
<name>A0A317UTQ1_9EURO</name>